<dbReference type="GeneID" id="553970"/>
<dbReference type="PaxDb" id="7955-ENSDARP00000064512"/>
<dbReference type="ZFIN" id="ZDB-GENE-061031-2">
    <property type="gene designation" value="il17a/f2"/>
</dbReference>
<sequence>MFLNFFSAKYLVLLGCALARLTIAQQEQNRLCDTALTISNDFNGSQSEDGKGNGSIHNRSLSAWNWIPKFSPHRIPQVIFEAQCSSEYCILPTGVDKRLNSVPIYQDILVLKQEMERKKCFRAMFEKVIVGCTCVRAKTS</sequence>
<dbReference type="OMA" id="TKERCNE"/>
<evidence type="ECO:0000256" key="5">
    <source>
        <dbReference type="SAM" id="SignalP"/>
    </source>
</evidence>
<organism evidence="6">
    <name type="scientific">Danio rerio</name>
    <name type="common">Zebrafish</name>
    <name type="synonym">Brachydanio rerio</name>
    <dbReference type="NCBI Taxonomy" id="7955"/>
    <lineage>
        <taxon>Eukaryota</taxon>
        <taxon>Metazoa</taxon>
        <taxon>Chordata</taxon>
        <taxon>Craniata</taxon>
        <taxon>Vertebrata</taxon>
        <taxon>Euteleostomi</taxon>
        <taxon>Actinopterygii</taxon>
        <taxon>Neopterygii</taxon>
        <taxon>Teleostei</taxon>
        <taxon>Ostariophysi</taxon>
        <taxon>Cypriniformes</taxon>
        <taxon>Danionidae</taxon>
        <taxon>Danioninae</taxon>
        <taxon>Danio</taxon>
    </lineage>
</organism>
<dbReference type="SUPFAM" id="SSF57501">
    <property type="entry name" value="Cystine-knot cytokines"/>
    <property type="match status" value="1"/>
</dbReference>
<dbReference type="GeneTree" id="ENSGT00940000156618"/>
<dbReference type="EMBL" id="BX294375">
    <property type="status" value="NOT_ANNOTATED_CDS"/>
    <property type="molecule type" value="Genomic_DNA"/>
</dbReference>
<dbReference type="InterPro" id="IPR010345">
    <property type="entry name" value="IL-17_fam"/>
</dbReference>
<gene>
    <name evidence="7 9 10" type="primary">il17a/f2</name>
    <name evidence="6" type="synonym">IL-17_2</name>
    <name evidence="9" type="synonym">il17-2</name>
</gene>
<evidence type="ECO:0000256" key="1">
    <source>
        <dbReference type="ARBA" id="ARBA00004613"/>
    </source>
</evidence>
<reference evidence="9" key="13">
    <citation type="journal article" date="2021" name="J Fungi (Basel)">
        <title>Immunopathogenesis of Emerging Candida auris and Candida haemulonii Strains.</title>
        <authorList>
            <person name="Pharkjaksu S."/>
            <person name="Boonmee N."/>
            <person name="Mitrpant C."/>
            <person name="Ngamskulrungroj P."/>
        </authorList>
    </citation>
    <scope>NUCLEOTIDE SEQUENCE</scope>
</reference>
<keyword evidence="4 5" id="KW-0732">Signal</keyword>
<evidence type="ECO:0000313" key="9">
    <source>
        <dbReference type="RefSeq" id="NP_001018634.1"/>
    </source>
</evidence>
<reference evidence="7" key="4">
    <citation type="submission" date="2012-02" db="UniProtKB">
        <authorList>
            <consortium name="Ensembl"/>
        </authorList>
    </citation>
    <scope>IDENTIFICATION</scope>
    <source>
        <strain evidence="7">Tuebingen</strain>
    </source>
</reference>
<comment type="subcellular location">
    <subcellularLocation>
        <location evidence="1">Secreted</location>
    </subcellularLocation>
</comment>
<feature type="chain" id="PRO_5035034294" evidence="5 9">
    <location>
        <begin position="25"/>
        <end position="140"/>
    </location>
</feature>
<dbReference type="KEGG" id="dre:553970"/>
<dbReference type="GO" id="GO:0005576">
    <property type="term" value="C:extracellular region"/>
    <property type="evidence" value="ECO:0007669"/>
    <property type="project" value="UniProtKB-SubCell"/>
</dbReference>
<dbReference type="HOGENOM" id="CLU_1834468_0_0_1"/>
<reference evidence="9" key="12">
    <citation type="journal article" date="2020" name="Front Nutr">
        <title>Intestinal Microbiota and Immune Modulation in Zebrafish by Fucoidan From Okinawa Mozuku (Cladosiphon okamuranus).</title>
        <authorList>
            <person name="Ikeda-Ohtsubo W."/>
            <person name="Lopez Nadal A."/>
            <person name="Zaccaria E."/>
            <person name="Iha M."/>
            <person name="Kitazawa H."/>
            <person name="Kleerebezem M."/>
            <person name="Brugman S."/>
        </authorList>
    </citation>
    <scope>NUCLEOTIDE SEQUENCE</scope>
</reference>
<evidence type="ECO:0000313" key="6">
    <source>
        <dbReference type="EMBL" id="BAD72787.1"/>
    </source>
</evidence>
<keyword evidence="8" id="KW-1185">Reference proteome</keyword>
<proteinExistence type="inferred from homology"/>
<reference evidence="6" key="1">
    <citation type="submission" date="2004-11" db="EMBL/GenBank/DDBJ databases">
        <authorList>
            <person name="Irengbam G.D."/>
            <person name="Ram S."/>
            <person name="Sakai M."/>
        </authorList>
    </citation>
    <scope>NUCLEOTIDE SEQUENCE</scope>
</reference>
<reference evidence="7 8" key="5">
    <citation type="journal article" date="2013" name="Nature">
        <title>The zebrafish reference genome sequence and its relationship to the human genome.</title>
        <authorList>
            <consortium name="Genome Reference Consortium Zebrafish"/>
            <person name="Howe K."/>
            <person name="Clark M.D."/>
            <person name="Torroja C.F."/>
            <person name="Torrance J."/>
            <person name="Berthelot C."/>
            <person name="Muffato M."/>
            <person name="Collins J.E."/>
            <person name="Humphray S."/>
            <person name="McLaren K."/>
            <person name="Matthews L."/>
            <person name="McLaren S."/>
            <person name="Sealy I."/>
            <person name="Caccamo M."/>
            <person name="Churcher C."/>
            <person name="Scott C."/>
            <person name="Barrett J.C."/>
            <person name="Koch R."/>
            <person name="Rauch G.J."/>
            <person name="White S."/>
            <person name="Chow W."/>
            <person name="Kilian B."/>
            <person name="Quintais L.T."/>
            <person name="Guerra-Assuncao J.A."/>
            <person name="Zhou Y."/>
            <person name="Gu Y."/>
            <person name="Yen J."/>
            <person name="Vogel J.H."/>
            <person name="Eyre T."/>
            <person name="Redmond S."/>
            <person name="Banerjee R."/>
            <person name="Chi J."/>
            <person name="Fu B."/>
            <person name="Langley E."/>
            <person name="Maguire S.F."/>
            <person name="Laird G.K."/>
            <person name="Lloyd D."/>
            <person name="Kenyon E."/>
            <person name="Donaldson S."/>
            <person name="Sehra H."/>
            <person name="Almeida-King J."/>
            <person name="Loveland J."/>
            <person name="Trevanion S."/>
            <person name="Jones M."/>
            <person name="Quail M."/>
            <person name="Willey D."/>
            <person name="Hunt A."/>
            <person name="Burton J."/>
            <person name="Sims S."/>
            <person name="McLay K."/>
            <person name="Plumb B."/>
            <person name="Davis J."/>
            <person name="Clee C."/>
            <person name="Oliver K."/>
            <person name="Clark R."/>
            <person name="Riddle C."/>
            <person name="Elliot D."/>
            <person name="Eliott D."/>
            <person name="Threadgold G."/>
            <person name="Harden G."/>
            <person name="Ware D."/>
            <person name="Begum S."/>
            <person name="Mortimore B."/>
            <person name="Mortimer B."/>
            <person name="Kerry G."/>
            <person name="Heath P."/>
            <person name="Phillimore B."/>
            <person name="Tracey A."/>
            <person name="Corby N."/>
            <person name="Dunn M."/>
            <person name="Johnson C."/>
            <person name="Wood J."/>
            <person name="Clark S."/>
            <person name="Pelan S."/>
            <person name="Griffiths G."/>
            <person name="Smith M."/>
            <person name="Glithero R."/>
            <person name="Howden P."/>
            <person name="Barker N."/>
            <person name="Lloyd C."/>
            <person name="Stevens C."/>
            <person name="Harley J."/>
            <person name="Holt K."/>
            <person name="Panagiotidis G."/>
            <person name="Lovell J."/>
            <person name="Beasley H."/>
            <person name="Henderson C."/>
            <person name="Gordon D."/>
            <person name="Auger K."/>
            <person name="Wright D."/>
            <person name="Collins J."/>
            <person name="Raisen C."/>
            <person name="Dyer L."/>
            <person name="Leung K."/>
            <person name="Robertson L."/>
            <person name="Ambridge K."/>
            <person name="Leongamornlert D."/>
            <person name="McGuire S."/>
            <person name="Gilderthorp R."/>
            <person name="Griffiths C."/>
            <person name="Manthravadi D."/>
            <person name="Nichol S."/>
            <person name="Barker G."/>
            <person name="Whitehead S."/>
            <person name="Kay M."/>
            <person name="Brown J."/>
            <person name="Murnane C."/>
            <person name="Gray E."/>
            <person name="Humphries M."/>
            <person name="Sycamore N."/>
            <person name="Barker D."/>
            <person name="Saunders D."/>
            <person name="Wallis J."/>
            <person name="Babbage A."/>
            <person name="Hammond S."/>
            <person name="Mashreghi-Mohammadi M."/>
            <person name="Barr L."/>
            <person name="Martin S."/>
            <person name="Wray P."/>
            <person name="Ellington A."/>
            <person name="Matthews N."/>
            <person name="Ellwood M."/>
            <person name="Woodmansey R."/>
            <person name="Clark G."/>
            <person name="Cooper J."/>
            <person name="Cooper J."/>
            <person name="Tromans A."/>
            <person name="Grafham D."/>
            <person name="Skuce C."/>
            <person name="Pandian R."/>
            <person name="Andrews R."/>
            <person name="Harrison E."/>
            <person name="Kimberley A."/>
            <person name="Garnett J."/>
            <person name="Fosker N."/>
            <person name="Hall R."/>
            <person name="Garner P."/>
            <person name="Kelly D."/>
            <person name="Bird C."/>
            <person name="Palmer S."/>
            <person name="Gehring I."/>
            <person name="Berger A."/>
            <person name="Dooley C.M."/>
            <person name="Ersan-Urun Z."/>
            <person name="Eser C."/>
            <person name="Geiger H."/>
            <person name="Geisler M."/>
            <person name="Karotki L."/>
            <person name="Kirn A."/>
            <person name="Konantz J."/>
            <person name="Konantz M."/>
            <person name="Oberlander M."/>
            <person name="Rudolph-Geiger S."/>
            <person name="Teucke M."/>
            <person name="Lanz C."/>
            <person name="Raddatz G."/>
            <person name="Osoegawa K."/>
            <person name="Zhu B."/>
            <person name="Rapp A."/>
            <person name="Widaa S."/>
            <person name="Langford C."/>
            <person name="Yang F."/>
            <person name="Schuster S.C."/>
            <person name="Carter N.P."/>
            <person name="Harrow J."/>
            <person name="Ning Z."/>
            <person name="Herrero J."/>
            <person name="Searle S.M."/>
            <person name="Enright A."/>
            <person name="Geisler R."/>
            <person name="Plasterk R.H."/>
            <person name="Lee C."/>
            <person name="Westerfield M."/>
            <person name="de Jong P.J."/>
            <person name="Zon L.I."/>
            <person name="Postlethwait J.H."/>
            <person name="Nusslein-Volhard C."/>
            <person name="Hubbard T.J."/>
            <person name="Roest Crollius H."/>
            <person name="Rogers J."/>
            <person name="Stemple D.L."/>
        </authorList>
    </citation>
    <scope>NUCLEOTIDE SEQUENCE [LARGE SCALE GENOMIC DNA]</scope>
    <source>
        <strain evidence="7">Tuebingen</strain>
    </source>
</reference>
<dbReference type="Bgee" id="ENSDARG00000043934">
    <property type="expression patterns" value="Expressed in mature ovarian follicle and 12 other cell types or tissues"/>
</dbReference>
<dbReference type="GO" id="GO:0005125">
    <property type="term" value="F:cytokine activity"/>
    <property type="evidence" value="ECO:0007669"/>
    <property type="project" value="InterPro"/>
</dbReference>
<dbReference type="Proteomes" id="UP000000437">
    <property type="component" value="Chromosome 17"/>
</dbReference>
<reference evidence="9" key="8">
    <citation type="journal article" date="2015" name="PLoS ONE">
        <title>First Demonstration of Antigen Induced Cytokine Expression by CD4-1+ Lymphocytes in a Poikilotherm: Studies in Zebrafish (Danio rerio).</title>
        <authorList>
            <person name="Yoon S."/>
            <person name="Mitra S."/>
            <person name="Wyse C."/>
            <person name="Alnabulsi A."/>
            <person name="Zou J."/>
            <person name="Weerdenburg E.M."/>
            <person name="van der Sar A.M."/>
            <person name="Wang D."/>
            <person name="Secombes C.J."/>
            <person name="Bird S."/>
        </authorList>
    </citation>
    <scope>NUCLEOTIDE SEQUENCE</scope>
</reference>
<evidence type="ECO:0000313" key="10">
    <source>
        <dbReference type="ZFIN" id="ZDB-GENE-061031-2"/>
    </source>
</evidence>
<dbReference type="RefSeq" id="NP_001018634.1">
    <property type="nucleotide sequence ID" value="NM_001020798.1"/>
</dbReference>
<reference evidence="9" key="6">
    <citation type="journal article" date="2013" name="PLoS ONE">
        <title>Transcriptome profiling reveals Th17-like immune responses induced in zebrafish bath-vaccinated with a live attenuated Vibrio anguillarum.</title>
        <authorList>
            <person name="Zhang H."/>
            <person name="Fei C."/>
            <person name="Wu H."/>
            <person name="Yang M."/>
            <person name="Liu Q."/>
            <person name="Wang Q."/>
            <person name="Zhang Y."/>
        </authorList>
    </citation>
    <scope>NUCLEOTIDE SEQUENCE</scope>
</reference>
<accession>Q5TKT3</accession>
<reference evidence="9" key="14">
    <citation type="submission" date="2025-04" db="UniProtKB">
        <authorList>
            <consortium name="RefSeq"/>
        </authorList>
    </citation>
    <scope>IDENTIFICATION</scope>
</reference>
<dbReference type="STRING" id="7955.ENSDARP00000064512"/>
<dbReference type="EMBL" id="AB195257">
    <property type="protein sequence ID" value="BAD72787.1"/>
    <property type="molecule type" value="Genomic_DNA"/>
</dbReference>
<dbReference type="InterPro" id="IPR029034">
    <property type="entry name" value="Cystine-knot_cytokine"/>
</dbReference>
<evidence type="ECO:0000313" key="8">
    <source>
        <dbReference type="Proteomes" id="UP000000437"/>
    </source>
</evidence>
<evidence type="ECO:0000313" key="7">
    <source>
        <dbReference type="Ensembl" id="ENSDARP00000064512"/>
    </source>
</evidence>
<keyword evidence="3" id="KW-0964">Secreted</keyword>
<reference evidence="9" key="7">
    <citation type="journal article" date="2014" name="Fish Shellfish Immunol.">
        <title>Th17-like immune response in fish mucosal tissues after administration of live attenuated Vibrio anguillarum via different vaccination routes.</title>
        <authorList>
            <person name="Zhang H."/>
            <person name="Shen B."/>
            <person name="Wu H."/>
            <person name="Gao L."/>
            <person name="Liu Q."/>
            <person name="Wang Q."/>
            <person name="Xiao J."/>
            <person name="Zhang Y."/>
        </authorList>
    </citation>
    <scope>NUCLEOTIDE SEQUENCE</scope>
</reference>
<accession>A0A8M1N6J3</accession>
<evidence type="ECO:0000256" key="4">
    <source>
        <dbReference type="ARBA" id="ARBA00022729"/>
    </source>
</evidence>
<dbReference type="Ensembl" id="ENSDART00000064513.3">
    <property type="protein sequence ID" value="ENSDARP00000064512.1"/>
    <property type="gene ID" value="ENSDARG00000043934.3"/>
</dbReference>
<dbReference type="Pfam" id="PF06083">
    <property type="entry name" value="IL17"/>
    <property type="match status" value="1"/>
</dbReference>
<evidence type="ECO:0000256" key="3">
    <source>
        <dbReference type="ARBA" id="ARBA00022525"/>
    </source>
</evidence>
<dbReference type="CTD" id="553970"/>
<dbReference type="AlphaFoldDB" id="Q5TKT3"/>
<evidence type="ECO:0000256" key="2">
    <source>
        <dbReference type="ARBA" id="ARBA00007236"/>
    </source>
</evidence>
<protein>
    <submittedName>
        <fullName evidence="6">Interleukin 17_2</fullName>
    </submittedName>
    <submittedName>
        <fullName evidence="7 9">Interleukin 17a/f2</fullName>
    </submittedName>
</protein>
<name>Q5TKT3_DANRE</name>
<dbReference type="AGR" id="ZFIN:ZDB-GENE-061031-2"/>
<reference evidence="9" key="9">
    <citation type="journal article" date="2017" name="Infect. Immun.">
        <title>Candida albicans and Pseudomonas aeruginosa Interact To Enhance Virulence of Mucosal Infection in Transparent Zebrafish.</title>
        <authorList>
            <person name="Bergeron A.C."/>
            <person name="Seman B.G."/>
            <person name="Hammond J.H."/>
            <person name="Archambault L.S."/>
            <person name="Hogan D.A."/>
            <person name="Wheeler R.T."/>
        </authorList>
    </citation>
    <scope>NUCLEOTIDE SEQUENCE</scope>
</reference>
<dbReference type="eggNOG" id="ENOG502S7W6">
    <property type="taxonomic scope" value="Eukaryota"/>
</dbReference>
<comment type="similarity">
    <text evidence="2">Belongs to the IL-17 family.</text>
</comment>
<feature type="signal peptide" evidence="5">
    <location>
        <begin position="1"/>
        <end position="24"/>
    </location>
</feature>
<dbReference type="SMR" id="Q5TKT3"/>
<reference evidence="9" key="10">
    <citation type="journal article" date="2018" name="PLoS ONE">
        <title>Cannabidiol effects on behaviour and immune gene expression in zebrafish (Danio rerio).</title>
        <authorList>
            <person name="Jensen H.M."/>
            <person name="Korbut R."/>
            <person name="Kania P.W."/>
            <person name="Buchmann K."/>
        </authorList>
    </citation>
    <scope>NUCLEOTIDE SEQUENCE</scope>
</reference>
<reference evidence="6 9" key="2">
    <citation type="journal article" date="2006" name="Fish Shellfish Immunol.">
        <title>Identification, cloning and characterization of interleukin-17 and its family from zebrafish.</title>
        <authorList>
            <person name="Gunimaladevi I."/>
            <person name="Savan R."/>
            <person name="Sakai M."/>
        </authorList>
    </citation>
    <scope>NUCLEOTIDE SEQUENCE</scope>
</reference>
<dbReference type="OrthoDB" id="6093351at2759"/>
<reference evidence="9" key="3">
    <citation type="journal article" date="2009" name="Fish Shellfish Immunol.">
        <title>Interleukin-17D in Atlantic salmon (Salmo salar): molecular characterization, 3D modelling and promoter analysis.</title>
        <authorList>
            <person name="Kumari J."/>
            <person name="Larsen A.N."/>
            <person name="Bogwald J."/>
            <person name="Dalmo R.A."/>
        </authorList>
    </citation>
    <scope>NUCLEOTIDE SEQUENCE</scope>
</reference>
<reference evidence="9" key="11">
    <citation type="journal article" date="2020" name="Biology">
        <title>Dietary Supplementation with Omega-6 LC-PUFA-Rich Microalgae Regulates Mucosal Immune Response and Promotes Microbial Diversity in the Zebrafish Gut.</title>
        <authorList>
            <person name="Nayak S."/>
            <person name="Al Ashhab A."/>
            <person name="Zilberg D."/>
            <person name="Khozin-Goldberg I."/>
        </authorList>
    </citation>
    <scope>NUCLEOTIDE SEQUENCE</scope>
</reference>
<dbReference type="Gene3D" id="2.10.90.10">
    <property type="entry name" value="Cystine-knot cytokines"/>
    <property type="match status" value="1"/>
</dbReference>